<protein>
    <recommendedName>
        <fullName evidence="4">Protein kinase domain-containing protein</fullName>
    </recommendedName>
</protein>
<dbReference type="PANTHER" id="PTHR45621">
    <property type="entry name" value="OS01G0588500 PROTEIN-RELATED"/>
    <property type="match status" value="1"/>
</dbReference>
<dbReference type="Gene3D" id="3.30.200.20">
    <property type="entry name" value="Phosphorylase Kinase, domain 1"/>
    <property type="match status" value="1"/>
</dbReference>
<reference evidence="2" key="2">
    <citation type="submission" date="2015-03" db="UniProtKB">
        <authorList>
            <consortium name="EnsemblPlants"/>
        </authorList>
    </citation>
    <scope>IDENTIFICATION</scope>
</reference>
<dbReference type="Gramene" id="OBART11G01360.5">
    <property type="protein sequence ID" value="OBART11G01360.5"/>
    <property type="gene ID" value="OBART11G01360"/>
</dbReference>
<feature type="compositionally biased region" description="Basic and acidic residues" evidence="1">
    <location>
        <begin position="166"/>
        <end position="208"/>
    </location>
</feature>
<evidence type="ECO:0000313" key="2">
    <source>
        <dbReference type="EnsemblPlants" id="OBART11G01360.5"/>
    </source>
</evidence>
<sequence length="280" mass="31202">MPRTSPYTRYVIDFTLFELETITKSFRADYVLGEGGFGTVYKGYIDENVRVGLKSLPVAVKVLNKDGHQGHREWLELMAARSGQSGDSETRRVDSGLEDDGGFDEKRRKMGNNEKERKEDGEGANETVEPNPPSRKQPRSSTIRERDRPTITTTIKKHQEEEEIDGQLRDARGECRRRGARPSFHDSRRHPDSWATGKRERGREDRRSGGPAILADCDPRCAAAHSAPPSAPTATCATPPPAYRFAVGPAKLYRCSIVSLLAPPCPVVPPHHPLRSHPRG</sequence>
<feature type="compositionally biased region" description="Basic and acidic residues" evidence="1">
    <location>
        <begin position="103"/>
        <end position="121"/>
    </location>
</feature>
<proteinExistence type="predicted"/>
<feature type="region of interest" description="Disordered" evidence="1">
    <location>
        <begin position="80"/>
        <end position="212"/>
    </location>
</feature>
<dbReference type="InterPro" id="IPR050823">
    <property type="entry name" value="Plant_Ser_Thr_Prot_Kinase"/>
</dbReference>
<organism evidence="2">
    <name type="scientific">Oryza barthii</name>
    <dbReference type="NCBI Taxonomy" id="65489"/>
    <lineage>
        <taxon>Eukaryota</taxon>
        <taxon>Viridiplantae</taxon>
        <taxon>Streptophyta</taxon>
        <taxon>Embryophyta</taxon>
        <taxon>Tracheophyta</taxon>
        <taxon>Spermatophyta</taxon>
        <taxon>Magnoliopsida</taxon>
        <taxon>Liliopsida</taxon>
        <taxon>Poales</taxon>
        <taxon>Poaceae</taxon>
        <taxon>BOP clade</taxon>
        <taxon>Oryzoideae</taxon>
        <taxon>Oryzeae</taxon>
        <taxon>Oryzinae</taxon>
        <taxon>Oryza</taxon>
    </lineage>
</organism>
<evidence type="ECO:0000256" key="1">
    <source>
        <dbReference type="SAM" id="MobiDB-lite"/>
    </source>
</evidence>
<dbReference type="SUPFAM" id="SSF56112">
    <property type="entry name" value="Protein kinase-like (PK-like)"/>
    <property type="match status" value="1"/>
</dbReference>
<dbReference type="Proteomes" id="UP000026960">
    <property type="component" value="Chromosome 11"/>
</dbReference>
<dbReference type="HOGENOM" id="CLU_995245_0_0_1"/>
<accession>A0A0D3HHK8</accession>
<reference evidence="2" key="1">
    <citation type="journal article" date="2009" name="Rice">
        <title>De Novo Next Generation Sequencing of Plant Genomes.</title>
        <authorList>
            <person name="Rounsley S."/>
            <person name="Marri P.R."/>
            <person name="Yu Y."/>
            <person name="He R."/>
            <person name="Sisneros N."/>
            <person name="Goicoechea J.L."/>
            <person name="Lee S.J."/>
            <person name="Angelova A."/>
            <person name="Kudrna D."/>
            <person name="Luo M."/>
            <person name="Affourtit J."/>
            <person name="Desany B."/>
            <person name="Knight J."/>
            <person name="Niazi F."/>
            <person name="Egholm M."/>
            <person name="Wing R.A."/>
        </authorList>
    </citation>
    <scope>NUCLEOTIDE SEQUENCE [LARGE SCALE GENOMIC DNA]</scope>
    <source>
        <strain evidence="2">cv. IRGC 105608</strain>
    </source>
</reference>
<evidence type="ECO:0000313" key="3">
    <source>
        <dbReference type="Proteomes" id="UP000026960"/>
    </source>
</evidence>
<dbReference type="AlphaFoldDB" id="A0A0D3HHK8"/>
<dbReference type="EnsemblPlants" id="OBART11G01360.5">
    <property type="protein sequence ID" value="OBART11G01360.5"/>
    <property type="gene ID" value="OBART11G01360"/>
</dbReference>
<evidence type="ECO:0008006" key="4">
    <source>
        <dbReference type="Google" id="ProtNLM"/>
    </source>
</evidence>
<dbReference type="InterPro" id="IPR011009">
    <property type="entry name" value="Kinase-like_dom_sf"/>
</dbReference>
<keyword evidence="3" id="KW-1185">Reference proteome</keyword>
<name>A0A0D3HHK8_9ORYZ</name>